<comment type="catalytic activity">
    <reaction evidence="1">
        <text>ATP + protein L-histidine = ADP + protein N-phospho-L-histidine.</text>
        <dbReference type="EC" id="2.7.13.3"/>
    </reaction>
</comment>
<name>A4C1I1_9FLAO</name>
<feature type="domain" description="Histidine kinase" evidence="4">
    <location>
        <begin position="188"/>
        <end position="398"/>
    </location>
</feature>
<dbReference type="SUPFAM" id="SSF55874">
    <property type="entry name" value="ATPase domain of HSP90 chaperone/DNA topoisomerase II/histidine kinase"/>
    <property type="match status" value="1"/>
</dbReference>
<dbReference type="Pfam" id="PF00512">
    <property type="entry name" value="HisKA"/>
    <property type="match status" value="1"/>
</dbReference>
<reference evidence="5 6" key="1">
    <citation type="submission" date="2006-02" db="EMBL/GenBank/DDBJ databases">
        <authorList>
            <person name="Murray A."/>
            <person name="Staley J."/>
            <person name="Ferriera S."/>
            <person name="Johnson J."/>
            <person name="Kravitz S."/>
            <person name="Halpern A."/>
            <person name="Remington K."/>
            <person name="Beeson K."/>
            <person name="Tran B."/>
            <person name="Rogers Y.-H."/>
            <person name="Friedman R."/>
            <person name="Venter J.C."/>
        </authorList>
    </citation>
    <scope>NUCLEOTIDE SEQUENCE [LARGE SCALE GENOMIC DNA]</scope>
    <source>
        <strain evidence="5 6">23-P</strain>
    </source>
</reference>
<evidence type="ECO:0000256" key="1">
    <source>
        <dbReference type="ARBA" id="ARBA00000085"/>
    </source>
</evidence>
<dbReference type="Gene3D" id="1.10.287.130">
    <property type="match status" value="1"/>
</dbReference>
<keyword evidence="3" id="KW-0597">Phosphoprotein</keyword>
<dbReference type="InterPro" id="IPR036097">
    <property type="entry name" value="HisK_dim/P_sf"/>
</dbReference>
<dbReference type="eggNOG" id="COG2203">
    <property type="taxonomic scope" value="Bacteria"/>
</dbReference>
<evidence type="ECO:0000256" key="2">
    <source>
        <dbReference type="ARBA" id="ARBA00012438"/>
    </source>
</evidence>
<keyword evidence="6" id="KW-1185">Reference proteome</keyword>
<dbReference type="PANTHER" id="PTHR43102">
    <property type="entry name" value="SLR1143 PROTEIN"/>
    <property type="match status" value="1"/>
</dbReference>
<dbReference type="InterPro" id="IPR004358">
    <property type="entry name" value="Sig_transdc_His_kin-like_C"/>
</dbReference>
<evidence type="ECO:0000313" key="6">
    <source>
        <dbReference type="Proteomes" id="UP000003053"/>
    </source>
</evidence>
<comment type="caution">
    <text evidence="5">The sequence shown here is derived from an EMBL/GenBank/DDBJ whole genome shotgun (WGS) entry which is preliminary data.</text>
</comment>
<dbReference type="SMART" id="SM00388">
    <property type="entry name" value="HisKA"/>
    <property type="match status" value="1"/>
</dbReference>
<dbReference type="Gene3D" id="3.30.565.10">
    <property type="entry name" value="Histidine kinase-like ATPase, C-terminal domain"/>
    <property type="match status" value="1"/>
</dbReference>
<dbReference type="InterPro" id="IPR029016">
    <property type="entry name" value="GAF-like_dom_sf"/>
</dbReference>
<dbReference type="GO" id="GO:0000155">
    <property type="term" value="F:phosphorelay sensor kinase activity"/>
    <property type="evidence" value="ECO:0007669"/>
    <property type="project" value="InterPro"/>
</dbReference>
<sequence length="399" mass="44547">MIPADLPLNEAERLKVLNTYDVLDSLPEEDYDGITAIAASICGTPIALVSIIGKNKQWFKSHHGLAAKETPREFSFCAHSILNTDELFIINDATKDDRFANNPLTIGAPNVVFYAGAPLNSSEGFPLGTLCVIDNKPNALNKRQQQSLKLLAKQVVNLLELRKKNKELLKSSEEVHRLNSQLNEFSYRLSHDIKTPISGIKYLSEVIQMDYANKLDEEGRVLLNLISSRSSYLFSLVEGMLNFTKVTNAKIIFESFNFEELLERIKVSCRWEDTCETNYVGCNVLVKQSQVAFIQVFQNLFSNSIKFVGSAKAIISISLEIDSVSYKIIYKDNGFGIDKKYHKKVFDLFETLGSKNGTGIGLPTVSAILKRLGGSIQFQETKENGTGVLFSLTIPIIKN</sequence>
<proteinExistence type="predicted"/>
<dbReference type="Pfam" id="PF02518">
    <property type="entry name" value="HATPase_c"/>
    <property type="match status" value="1"/>
</dbReference>
<dbReference type="PANTHER" id="PTHR43102:SF2">
    <property type="entry name" value="GAF DOMAIN-CONTAINING PROTEIN"/>
    <property type="match status" value="1"/>
</dbReference>
<accession>A4C1I1</accession>
<evidence type="ECO:0000313" key="5">
    <source>
        <dbReference type="EMBL" id="EAR11984.1"/>
    </source>
</evidence>
<organism evidence="5 6">
    <name type="scientific">Polaribacter irgensii 23-P</name>
    <dbReference type="NCBI Taxonomy" id="313594"/>
    <lineage>
        <taxon>Bacteria</taxon>
        <taxon>Pseudomonadati</taxon>
        <taxon>Bacteroidota</taxon>
        <taxon>Flavobacteriia</taxon>
        <taxon>Flavobacteriales</taxon>
        <taxon>Flavobacteriaceae</taxon>
    </lineage>
</organism>
<dbReference type="SUPFAM" id="SSF55781">
    <property type="entry name" value="GAF domain-like"/>
    <property type="match status" value="1"/>
</dbReference>
<dbReference type="PRINTS" id="PR00344">
    <property type="entry name" value="BCTRLSENSOR"/>
</dbReference>
<dbReference type="EMBL" id="AAOG01000003">
    <property type="protein sequence ID" value="EAR11984.1"/>
    <property type="molecule type" value="Genomic_DNA"/>
</dbReference>
<dbReference type="eggNOG" id="COG4251">
    <property type="taxonomic scope" value="Bacteria"/>
</dbReference>
<gene>
    <name evidence="5" type="ORF">PI23P_11642</name>
</gene>
<protein>
    <recommendedName>
        <fullName evidence="2">histidine kinase</fullName>
        <ecNumber evidence="2">2.7.13.3</ecNumber>
    </recommendedName>
</protein>
<dbReference type="CDD" id="cd00082">
    <property type="entry name" value="HisKA"/>
    <property type="match status" value="1"/>
</dbReference>
<dbReference type="SMART" id="SM00387">
    <property type="entry name" value="HATPase_c"/>
    <property type="match status" value="1"/>
</dbReference>
<dbReference type="AlphaFoldDB" id="A4C1I1"/>
<evidence type="ECO:0000259" key="4">
    <source>
        <dbReference type="PROSITE" id="PS50109"/>
    </source>
</evidence>
<dbReference type="PROSITE" id="PS50109">
    <property type="entry name" value="HIS_KIN"/>
    <property type="match status" value="1"/>
</dbReference>
<dbReference type="InterPro" id="IPR036890">
    <property type="entry name" value="HATPase_C_sf"/>
</dbReference>
<dbReference type="InterPro" id="IPR005467">
    <property type="entry name" value="His_kinase_dom"/>
</dbReference>
<dbReference type="InterPro" id="IPR003594">
    <property type="entry name" value="HATPase_dom"/>
</dbReference>
<evidence type="ECO:0000256" key="3">
    <source>
        <dbReference type="ARBA" id="ARBA00022553"/>
    </source>
</evidence>
<dbReference type="Gene3D" id="3.30.450.40">
    <property type="match status" value="1"/>
</dbReference>
<dbReference type="EC" id="2.7.13.3" evidence="2"/>
<dbReference type="SUPFAM" id="SSF47384">
    <property type="entry name" value="Homodimeric domain of signal transducing histidine kinase"/>
    <property type="match status" value="1"/>
</dbReference>
<dbReference type="InterPro" id="IPR003661">
    <property type="entry name" value="HisK_dim/P_dom"/>
</dbReference>
<dbReference type="OrthoDB" id="9811889at2"/>
<dbReference type="RefSeq" id="WP_004570944.1">
    <property type="nucleotide sequence ID" value="NZ_CH724148.1"/>
</dbReference>
<dbReference type="STRING" id="313594.PI23P_11642"/>
<dbReference type="HOGENOM" id="CLU_000445_114_44_10"/>
<dbReference type="Proteomes" id="UP000003053">
    <property type="component" value="Unassembled WGS sequence"/>
</dbReference>